<sequence>MRILVTALLSAVVILGNSCGKDKDDSKDRKFVSVKLDTKIYLSENPKGIAYVPDFQDDDPTNDYYRLEITGKTNNNDIISVTMAGLKIPFPPGTYPCTRAGNSILVVINSGGYPATYSSQGSTDCYLTITRSDNIMVEGTFSGTVKDLSGMAGTRAIKNAAFRAIYTVTAQ</sequence>
<keyword evidence="2" id="KW-1185">Reference proteome</keyword>
<organism evidence="1 2">
    <name type="scientific">Chitinophaga eiseniae</name>
    <dbReference type="NCBI Taxonomy" id="634771"/>
    <lineage>
        <taxon>Bacteria</taxon>
        <taxon>Pseudomonadati</taxon>
        <taxon>Bacteroidota</taxon>
        <taxon>Chitinophagia</taxon>
        <taxon>Chitinophagales</taxon>
        <taxon>Chitinophagaceae</taxon>
        <taxon>Chitinophaga</taxon>
    </lineage>
</organism>
<dbReference type="OrthoDB" id="669443at2"/>
<proteinExistence type="predicted"/>
<dbReference type="AlphaFoldDB" id="A0A1T4QY22"/>
<dbReference type="RefSeq" id="WP_078669183.1">
    <property type="nucleotide sequence ID" value="NZ_FUWZ01000002.1"/>
</dbReference>
<dbReference type="Proteomes" id="UP000190367">
    <property type="component" value="Unassembled WGS sequence"/>
</dbReference>
<name>A0A1T4QY22_9BACT</name>
<evidence type="ECO:0000313" key="1">
    <source>
        <dbReference type="EMBL" id="SKA08556.1"/>
    </source>
</evidence>
<protein>
    <submittedName>
        <fullName evidence="1">Uncharacterized protein</fullName>
    </submittedName>
</protein>
<accession>A0A1T4QY22</accession>
<reference evidence="2" key="1">
    <citation type="submission" date="2017-02" db="EMBL/GenBank/DDBJ databases">
        <authorList>
            <person name="Varghese N."/>
            <person name="Submissions S."/>
        </authorList>
    </citation>
    <scope>NUCLEOTIDE SEQUENCE [LARGE SCALE GENOMIC DNA]</scope>
    <source>
        <strain evidence="2">DSM 22224</strain>
    </source>
</reference>
<gene>
    <name evidence="1" type="ORF">SAMN04488128_102660</name>
</gene>
<evidence type="ECO:0000313" key="2">
    <source>
        <dbReference type="Proteomes" id="UP000190367"/>
    </source>
</evidence>
<dbReference type="EMBL" id="FUWZ01000002">
    <property type="protein sequence ID" value="SKA08556.1"/>
    <property type="molecule type" value="Genomic_DNA"/>
</dbReference>